<keyword evidence="2 3" id="KW-0456">Lyase</keyword>
<proteinExistence type="inferred from homology"/>
<reference evidence="4 5" key="1">
    <citation type="submission" date="2017-08" db="EMBL/GenBank/DDBJ databases">
        <authorList>
            <person name="Park S.-J."/>
            <person name="Kim H."/>
        </authorList>
    </citation>
    <scope>NUCLEOTIDE SEQUENCE [LARGE SCALE GENOMIC DNA]</scope>
    <source>
        <strain evidence="5">ye3</strain>
    </source>
</reference>
<evidence type="ECO:0000313" key="4">
    <source>
        <dbReference type="EMBL" id="QAA95299.1"/>
    </source>
</evidence>
<gene>
    <name evidence="4" type="ORF">CKA81_16585</name>
</gene>
<dbReference type="Gene3D" id="3.30.2040.10">
    <property type="entry name" value="PSTPO5379-like domain"/>
    <property type="match status" value="1"/>
</dbReference>
<dbReference type="FunFam" id="3.30.2040.10:FF:000001">
    <property type="entry name" value="D-glutamate cyclase, mitochondrial"/>
    <property type="match status" value="1"/>
</dbReference>
<dbReference type="NCBIfam" id="NF003969">
    <property type="entry name" value="PRK05463.1"/>
    <property type="match status" value="1"/>
</dbReference>
<evidence type="ECO:0000256" key="1">
    <source>
        <dbReference type="ARBA" id="ARBA00007896"/>
    </source>
</evidence>
<dbReference type="InterPro" id="IPR009906">
    <property type="entry name" value="D-Glu_cyclase"/>
</dbReference>
<dbReference type="Gene3D" id="3.40.1640.10">
    <property type="entry name" value="PSTPO5379-like"/>
    <property type="match status" value="1"/>
</dbReference>
<evidence type="ECO:0000313" key="5">
    <source>
        <dbReference type="Proteomes" id="UP000283474"/>
    </source>
</evidence>
<dbReference type="Pfam" id="PF07286">
    <property type="entry name" value="D-Glu_cyclase"/>
    <property type="match status" value="1"/>
</dbReference>
<dbReference type="GO" id="GO:0016829">
    <property type="term" value="F:lyase activity"/>
    <property type="evidence" value="ECO:0007669"/>
    <property type="project" value="UniProtKB-KW"/>
</dbReference>
<dbReference type="EMBL" id="CP022987">
    <property type="protein sequence ID" value="QAA95299.1"/>
    <property type="molecule type" value="Genomic_DNA"/>
</dbReference>
<accession>A0A410GGA3</accession>
<comment type="similarity">
    <text evidence="1 3">Belongs to the D-glutamate cyclase family.</text>
</comment>
<dbReference type="RefSeq" id="WP_128356290.1">
    <property type="nucleotide sequence ID" value="NZ_CP022987.1"/>
</dbReference>
<dbReference type="InterPro" id="IPR038021">
    <property type="entry name" value="Putative_hydro-lyase"/>
</dbReference>
<dbReference type="PANTHER" id="PTHR32022">
    <property type="entry name" value="D-GLUTAMATE CYCLASE, MITOCHONDRIAL"/>
    <property type="match status" value="1"/>
</dbReference>
<dbReference type="EC" id="4.2.1.-" evidence="3"/>
<keyword evidence="5" id="KW-1185">Reference proteome</keyword>
<dbReference type="SUPFAM" id="SSF160920">
    <property type="entry name" value="PSTPO5379-like"/>
    <property type="match status" value="1"/>
</dbReference>
<dbReference type="AlphaFoldDB" id="A0A410GGA3"/>
<dbReference type="HAMAP" id="MF_01830">
    <property type="entry name" value="Hydro_lyase"/>
    <property type="match status" value="1"/>
</dbReference>
<dbReference type="OrthoDB" id="149585at2"/>
<sequence length="265" mass="28934">MHGVTRNSLIPRELRQQIRTGAIQGQTSGMAPGFVQANLAILPKDWADDFLAFCHVNPKSCPVIGMTQPGDPFLPLLGEEIDLRSDLPGYYVWENGVRVQETTDVSSLWRDDLVGFAIGCSFSFEHALMDAGIRLRHIEEGRNVAIFRSNIPCAPAGRFQGPMVVSMRSMTPADAIRAIQICTRFPNVHGAPVHFGDPAAIGIADLNKPDYGDVVEIRPGEVPVFWACGVTPQAVLQTSKPPFCITHAPGSMLITDLRISEISLF</sequence>
<protein>
    <recommendedName>
        <fullName evidence="3">Putative hydro-lyase CKA81_16585</fullName>
        <ecNumber evidence="3">4.2.1.-</ecNumber>
    </recommendedName>
</protein>
<dbReference type="Proteomes" id="UP000283474">
    <property type="component" value="Chromosome"/>
</dbReference>
<name>A0A410GGA3_9BURK</name>
<dbReference type="InterPro" id="IPR016938">
    <property type="entry name" value="UPF0317"/>
</dbReference>
<dbReference type="KEGG" id="pus:CKA81_16585"/>
<evidence type="ECO:0000256" key="3">
    <source>
        <dbReference type="HAMAP-Rule" id="MF_01830"/>
    </source>
</evidence>
<dbReference type="PIRSF" id="PIRSF029755">
    <property type="entry name" value="UCP029755"/>
    <property type="match status" value="1"/>
</dbReference>
<evidence type="ECO:0000256" key="2">
    <source>
        <dbReference type="ARBA" id="ARBA00023239"/>
    </source>
</evidence>
<organism evidence="4 5">
    <name type="scientific">Pollutimonas thiosulfatoxidans</name>
    <dbReference type="NCBI Taxonomy" id="2028345"/>
    <lineage>
        <taxon>Bacteria</taxon>
        <taxon>Pseudomonadati</taxon>
        <taxon>Pseudomonadota</taxon>
        <taxon>Betaproteobacteria</taxon>
        <taxon>Burkholderiales</taxon>
        <taxon>Alcaligenaceae</taxon>
        <taxon>Pollutimonas</taxon>
    </lineage>
</organism>
<dbReference type="PANTHER" id="PTHR32022:SF10">
    <property type="entry name" value="D-GLUTAMATE CYCLASE, MITOCHONDRIAL"/>
    <property type="match status" value="1"/>
</dbReference>